<reference evidence="2 3" key="1">
    <citation type="submission" date="2024-08" db="EMBL/GenBank/DDBJ databases">
        <title>Halobellus sp. MBLA0158 whole genome sequence.</title>
        <authorList>
            <person name="Hwang C.Y."/>
            <person name="Cho E.-S."/>
            <person name="Seo M.-J."/>
        </authorList>
    </citation>
    <scope>NUCLEOTIDE SEQUENCE [LARGE SCALE GENOMIC DNA]</scope>
    <source>
        <strain evidence="2 3">MBLA0158</strain>
    </source>
</reference>
<evidence type="ECO:0000313" key="2">
    <source>
        <dbReference type="EMBL" id="MFA1612433.1"/>
    </source>
</evidence>
<feature type="compositionally biased region" description="Polar residues" evidence="1">
    <location>
        <begin position="75"/>
        <end position="98"/>
    </location>
</feature>
<dbReference type="InterPro" id="IPR036390">
    <property type="entry name" value="WH_DNA-bd_sf"/>
</dbReference>
<dbReference type="Proteomes" id="UP001570511">
    <property type="component" value="Unassembled WGS sequence"/>
</dbReference>
<dbReference type="EMBL" id="JBGNYA010000001">
    <property type="protein sequence ID" value="MFA1612433.1"/>
    <property type="molecule type" value="Genomic_DNA"/>
</dbReference>
<evidence type="ECO:0000313" key="3">
    <source>
        <dbReference type="Proteomes" id="UP001570511"/>
    </source>
</evidence>
<evidence type="ECO:0008006" key="4">
    <source>
        <dbReference type="Google" id="ProtNLM"/>
    </source>
</evidence>
<name>A0ABD5MEX1_9EURY</name>
<feature type="region of interest" description="Disordered" evidence="1">
    <location>
        <begin position="73"/>
        <end position="98"/>
    </location>
</feature>
<gene>
    <name evidence="2" type="ORF">OS889_15665</name>
</gene>
<organism evidence="2 3">
    <name type="scientific">Halobellus rubicundus</name>
    <dbReference type="NCBI Taxonomy" id="2996466"/>
    <lineage>
        <taxon>Archaea</taxon>
        <taxon>Methanobacteriati</taxon>
        <taxon>Methanobacteriota</taxon>
        <taxon>Stenosarchaea group</taxon>
        <taxon>Halobacteria</taxon>
        <taxon>Halobacteriales</taxon>
        <taxon>Haloferacaceae</taxon>
        <taxon>Halobellus</taxon>
    </lineage>
</organism>
<evidence type="ECO:0000256" key="1">
    <source>
        <dbReference type="SAM" id="MobiDB-lite"/>
    </source>
</evidence>
<dbReference type="Gene3D" id="1.10.10.10">
    <property type="entry name" value="Winged helix-like DNA-binding domain superfamily/Winged helix DNA-binding domain"/>
    <property type="match status" value="1"/>
</dbReference>
<protein>
    <recommendedName>
        <fullName evidence="4">MarR family transcriptional regulator</fullName>
    </recommendedName>
</protein>
<comment type="caution">
    <text evidence="2">The sequence shown here is derived from an EMBL/GenBank/DDBJ whole genome shotgun (WGS) entry which is preliminary data.</text>
</comment>
<dbReference type="SUPFAM" id="SSF46785">
    <property type="entry name" value="Winged helix' DNA-binding domain"/>
    <property type="match status" value="1"/>
</dbReference>
<proteinExistence type="predicted"/>
<keyword evidence="3" id="KW-1185">Reference proteome</keyword>
<dbReference type="RefSeq" id="WP_372391418.1">
    <property type="nucleotide sequence ID" value="NZ_JBGNYA010000001.1"/>
</dbReference>
<sequence length="98" mass="10921">MVLLDERILELLEEDEGGFMRPSEIADDSRIPYSRAYVGQRCQKLAENGLLQEVSTAVYRITEEGRAYLKGEYNASESSDVSVETSGESPEQGSDQAR</sequence>
<dbReference type="AlphaFoldDB" id="A0ABD5MEX1"/>
<dbReference type="InterPro" id="IPR036388">
    <property type="entry name" value="WH-like_DNA-bd_sf"/>
</dbReference>
<accession>A0ABD5MEX1</accession>